<keyword evidence="6" id="KW-1185">Reference proteome</keyword>
<dbReference type="Pfam" id="PF12705">
    <property type="entry name" value="PDDEXK_1"/>
    <property type="match status" value="1"/>
</dbReference>
<protein>
    <submittedName>
        <fullName evidence="5">PD-(D/E)XK nuclease family protein</fullName>
    </submittedName>
</protein>
<dbReference type="GO" id="GO:0004386">
    <property type="term" value="F:helicase activity"/>
    <property type="evidence" value="ECO:0007669"/>
    <property type="project" value="UniProtKB-KW"/>
</dbReference>
<evidence type="ECO:0000256" key="1">
    <source>
        <dbReference type="ARBA" id="ARBA00022763"/>
    </source>
</evidence>
<dbReference type="EMBL" id="WPNZ01000012">
    <property type="protein sequence ID" value="MVO87410.1"/>
    <property type="molecule type" value="Genomic_DNA"/>
</dbReference>
<accession>A0A6L6X151</accession>
<evidence type="ECO:0000256" key="3">
    <source>
        <dbReference type="ARBA" id="ARBA00023204"/>
    </source>
</evidence>
<dbReference type="SUPFAM" id="SSF52980">
    <property type="entry name" value="Restriction endonuclease-like"/>
    <property type="match status" value="1"/>
</dbReference>
<keyword evidence="2" id="KW-0378">Hydrolase</keyword>
<proteinExistence type="predicted"/>
<organism evidence="5 6">
    <name type="scientific">Streptomyces typhae</name>
    <dbReference type="NCBI Taxonomy" id="2681492"/>
    <lineage>
        <taxon>Bacteria</taxon>
        <taxon>Bacillati</taxon>
        <taxon>Actinomycetota</taxon>
        <taxon>Actinomycetes</taxon>
        <taxon>Kitasatosporales</taxon>
        <taxon>Streptomycetaceae</taxon>
        <taxon>Streptomyces</taxon>
    </lineage>
</organism>
<dbReference type="Proteomes" id="UP000483802">
    <property type="component" value="Unassembled WGS sequence"/>
</dbReference>
<dbReference type="AlphaFoldDB" id="A0A6L6X151"/>
<evidence type="ECO:0000259" key="4">
    <source>
        <dbReference type="Pfam" id="PF12705"/>
    </source>
</evidence>
<dbReference type="InterPro" id="IPR011335">
    <property type="entry name" value="Restrct_endonuc-II-like"/>
</dbReference>
<feature type="domain" description="PD-(D/E)XK endonuclease-like" evidence="4">
    <location>
        <begin position="9"/>
        <end position="255"/>
    </location>
</feature>
<dbReference type="InterPro" id="IPR038726">
    <property type="entry name" value="PDDEXK_AddAB-type"/>
</dbReference>
<comment type="caution">
    <text evidence="5">The sequence shown here is derived from an EMBL/GenBank/DDBJ whole genome shotgun (WGS) entry which is preliminary data.</text>
</comment>
<reference evidence="5 6" key="1">
    <citation type="submission" date="2019-11" db="EMBL/GenBank/DDBJ databases">
        <title>Streptomyces typhae sp. nov., a novel endophytic actinomycete isolated from the root of cattail pollen (Typha angustifolia L.).</title>
        <authorList>
            <person name="Peng C."/>
        </authorList>
    </citation>
    <scope>NUCLEOTIDE SEQUENCE [LARGE SCALE GENOMIC DNA]</scope>
    <source>
        <strain evidence="6">p1417</strain>
    </source>
</reference>
<sequence length="262" mass="29809">MSADDQPRSVSQTEQYEQCAWRWYLSRIERVKKRPAAWSCHGTAFHTAAEAWERSSRTLRVDEVAEIFRDQYTELVNSALEEEPDTNRWLAAGRYSGGEDIERRYSLGLEQTRAYVEWSKAARPDIWTTPADEPGLELSFMVELGGVMVRGFIDQVLDEGNGSVRVRDLKTGSMKSKFQLQTYSVAVRKLWGLPVDKADWYLARDGRLSRPVKVGTVTEEEIGQRYADMDAGVKRGDFPAAPGFSCQFCDVSHRCIFSSQKT</sequence>
<keyword evidence="3" id="KW-0234">DNA repair</keyword>
<keyword evidence="1" id="KW-0227">DNA damage</keyword>
<keyword evidence="2" id="KW-0067">ATP-binding</keyword>
<dbReference type="RefSeq" id="WP_157167041.1">
    <property type="nucleotide sequence ID" value="NZ_WPNZ01000012.1"/>
</dbReference>
<dbReference type="GO" id="GO:0006281">
    <property type="term" value="P:DNA repair"/>
    <property type="evidence" value="ECO:0007669"/>
    <property type="project" value="UniProtKB-KW"/>
</dbReference>
<gene>
    <name evidence="5" type="ORF">GPA10_22250</name>
</gene>
<name>A0A6L6X151_9ACTN</name>
<keyword evidence="2" id="KW-0547">Nucleotide-binding</keyword>
<dbReference type="Gene3D" id="3.90.320.10">
    <property type="match status" value="1"/>
</dbReference>
<evidence type="ECO:0000313" key="6">
    <source>
        <dbReference type="Proteomes" id="UP000483802"/>
    </source>
</evidence>
<evidence type="ECO:0000313" key="5">
    <source>
        <dbReference type="EMBL" id="MVO87410.1"/>
    </source>
</evidence>
<dbReference type="InterPro" id="IPR011604">
    <property type="entry name" value="PDDEXK-like_dom_sf"/>
</dbReference>
<evidence type="ECO:0000256" key="2">
    <source>
        <dbReference type="ARBA" id="ARBA00022806"/>
    </source>
</evidence>
<keyword evidence="2" id="KW-0347">Helicase</keyword>